<dbReference type="NCBIfam" id="TIGR00239">
    <property type="entry name" value="2oxo_dh_E1"/>
    <property type="match status" value="1"/>
</dbReference>
<dbReference type="InterPro" id="IPR042179">
    <property type="entry name" value="KGD_C_sf"/>
</dbReference>
<dbReference type="EC" id="1.2.4.2" evidence="4"/>
<evidence type="ECO:0000256" key="6">
    <source>
        <dbReference type="ARBA" id="ARBA00023052"/>
    </source>
</evidence>
<evidence type="ECO:0000256" key="1">
    <source>
        <dbReference type="ARBA" id="ARBA00001964"/>
    </source>
</evidence>
<dbReference type="RefSeq" id="WP_070735521.1">
    <property type="nucleotide sequence ID" value="NZ_MDZC01000090.1"/>
</dbReference>
<dbReference type="Gene3D" id="3.40.50.970">
    <property type="match status" value="1"/>
</dbReference>
<evidence type="ECO:0000256" key="5">
    <source>
        <dbReference type="ARBA" id="ARBA00023002"/>
    </source>
</evidence>
<comment type="caution">
    <text evidence="8">The sequence shown here is derived from an EMBL/GenBank/DDBJ whole genome shotgun (WGS) entry which is preliminary data.</text>
</comment>
<dbReference type="GO" id="GO:0004591">
    <property type="term" value="F:oxoglutarate dehydrogenase (succinyl-transferring) activity"/>
    <property type="evidence" value="ECO:0007669"/>
    <property type="project" value="UniProtKB-EC"/>
</dbReference>
<evidence type="ECO:0000256" key="3">
    <source>
        <dbReference type="ARBA" id="ARBA00006936"/>
    </source>
</evidence>
<keyword evidence="6" id="KW-0786">Thiamine pyrophosphate</keyword>
<dbReference type="OrthoDB" id="9759785at2"/>
<comment type="cofactor">
    <cofactor evidence="1">
        <name>thiamine diphosphate</name>
        <dbReference type="ChEBI" id="CHEBI:58937"/>
    </cofactor>
</comment>
<dbReference type="Pfam" id="PF16870">
    <property type="entry name" value="OxoGdeHyase_C"/>
    <property type="match status" value="1"/>
</dbReference>
<gene>
    <name evidence="8" type="ORF">BEN48_04050</name>
</gene>
<evidence type="ECO:0000313" key="9">
    <source>
        <dbReference type="Proteomes" id="UP000177791"/>
    </source>
</evidence>
<dbReference type="EMBL" id="MDZC01000090">
    <property type="protein sequence ID" value="OGX82943.1"/>
    <property type="molecule type" value="Genomic_DNA"/>
</dbReference>
<dbReference type="GO" id="GO:0005829">
    <property type="term" value="C:cytosol"/>
    <property type="evidence" value="ECO:0007669"/>
    <property type="project" value="TreeGrafter"/>
</dbReference>
<sequence>MDSYSYIANADAAAIETLYQAYQQNPESVDFGWRKFFEGFDFSQQFPEGASVVPGATATNGTGALATKAAAAPGPRPQPDSYGVLVTPASTNNAPAMASGAPASDKETAVRNLIHAFRSRGHLRAKTNPVRERKDRKPRLDLGDFGLGEADFDTVFKNGEVIGLGTQATLRDILAALEKIYTGPIGFEYMYIRDPQVLDWFREKVERDSLAFNPSGEYKKRILKKLNEAVVFENFLHTKFLGQKRFSLEGGETTIPALDAIIGKAAELGVQEVMIGMAHRGRLNVLANIMGKTYEQIFSEFEGTAVPDLTMGDGDVKYHMGYSSEVETASGQKVNLKLAPNPSHLEAVNPVVEGFVRAKIEHQYGNDYHQILPILIHGDAAVAGQGIGYELTQMSLLEGYKTGGTIHFVINNQVGFTTDFEDARSSIYSTDLAKIIDAPVLHVNGDDPEAVVFAVQLATEYRQEFHADIFIDMVCYRRHGHNESDEPKFTQPTLYNLISKHQNPREVYNAMLVKRGDVDAELAAQMDKEFRDTLQERLDLVKQKALPYKYQALENEWRSLRRSKPEDFDQSPETGISAETVEKVAQALTTIPDGFKPIKQIDNLLKERRKMFFETRILNWAAAELLAYGSLLTEKHVVRVSGQDVQRGTFSHRHAVLHDAETSAPYTSLNHMEGENEELSIFNSLLSEYAVLGFEFGYAMANPTALVVWEAQFGDFANGAQTMIDQFIVSSESKWQRMNGLVMLLPHGYEGQGPEHSNARPERFLQLAAEHNIVVANMTTPANFFHALRRQLTWSFRKPLVVMSPKSMLRNPLCVSPIEDFTSGSFREVMGDAFAEAKKVKRVLLCSGKVYFDLLEEQRESKRTDVAIVRLEQLHPFPQKQLAVELAKYPKAKLYWVQEEPENMGYWNYMLRYMRRELEDVIARKPSASPATGYNKIHVKEQKELVARAFDKPKEAVADDTIKATAEIAKKQD</sequence>
<comment type="function">
    <text evidence="2">E1 component of the 2-oxoglutarate dehydrogenase (OGDH) complex which catalyzes the decarboxylation of 2-oxoglutarate, the first step in the conversion of 2-oxoglutarate to succinyl-CoA and CO(2).</text>
</comment>
<dbReference type="GO" id="GO:0045252">
    <property type="term" value="C:oxoglutarate dehydrogenase complex"/>
    <property type="evidence" value="ECO:0007669"/>
    <property type="project" value="TreeGrafter"/>
</dbReference>
<name>A0A1G1SWG5_9BACT</name>
<dbReference type="STRING" id="1908236.BEN48_04050"/>
<evidence type="ECO:0000256" key="2">
    <source>
        <dbReference type="ARBA" id="ARBA00003906"/>
    </source>
</evidence>
<reference evidence="8 9" key="1">
    <citation type="submission" date="2016-08" db="EMBL/GenBank/DDBJ databases">
        <title>Hymenobacter coccineus sp. nov., Hymenobacter lapidarius sp. nov. and Hymenobacter glacialis sp. nov., isolated from Antarctic soil.</title>
        <authorList>
            <person name="Sedlacek I."/>
            <person name="Kralova S."/>
            <person name="Kyrova K."/>
            <person name="Maslanova I."/>
            <person name="Stankova E."/>
            <person name="Vrbovska V."/>
            <person name="Nemec M."/>
            <person name="Bartak M."/>
            <person name="Svec P."/>
            <person name="Busse H.-J."/>
            <person name="Pantucek R."/>
        </authorList>
    </citation>
    <scope>NUCLEOTIDE SEQUENCE [LARGE SCALE GENOMIC DNA]</scope>
    <source>
        <strain evidence="8 9">CCM 8648</strain>
    </source>
</reference>
<dbReference type="NCBIfam" id="NF008907">
    <property type="entry name" value="PRK12270.1"/>
    <property type="match status" value="1"/>
</dbReference>
<keyword evidence="5" id="KW-0560">Oxidoreductase</keyword>
<dbReference type="Pfam" id="PF02779">
    <property type="entry name" value="Transket_pyr"/>
    <property type="match status" value="1"/>
</dbReference>
<dbReference type="SUPFAM" id="SSF52518">
    <property type="entry name" value="Thiamin diphosphate-binding fold (THDP-binding)"/>
    <property type="match status" value="2"/>
</dbReference>
<feature type="domain" description="Transketolase-like pyrimidine-binding" evidence="7">
    <location>
        <begin position="618"/>
        <end position="811"/>
    </location>
</feature>
<dbReference type="SMART" id="SM00861">
    <property type="entry name" value="Transket_pyr"/>
    <property type="match status" value="1"/>
</dbReference>
<dbReference type="Gene3D" id="3.40.50.11610">
    <property type="entry name" value="Multifunctional 2-oxoglutarate metabolism enzyme, C-terminal domain"/>
    <property type="match status" value="1"/>
</dbReference>
<evidence type="ECO:0000259" key="7">
    <source>
        <dbReference type="SMART" id="SM00861"/>
    </source>
</evidence>
<dbReference type="InterPro" id="IPR032106">
    <property type="entry name" value="2-oxogl_dehyd_N"/>
</dbReference>
<dbReference type="CDD" id="cd02016">
    <property type="entry name" value="TPP_E1_OGDC_like"/>
    <property type="match status" value="1"/>
</dbReference>
<dbReference type="Proteomes" id="UP000177791">
    <property type="component" value="Unassembled WGS sequence"/>
</dbReference>
<dbReference type="InterPro" id="IPR029061">
    <property type="entry name" value="THDP-binding"/>
</dbReference>
<proteinExistence type="inferred from homology"/>
<dbReference type="NCBIfam" id="NF006914">
    <property type="entry name" value="PRK09404.1"/>
    <property type="match status" value="1"/>
</dbReference>
<dbReference type="Pfam" id="PF16078">
    <property type="entry name" value="2-oxogl_dehyd_N"/>
    <property type="match status" value="1"/>
</dbReference>
<organism evidence="8 9">
    <name type="scientific">Hymenobacter glacialis</name>
    <dbReference type="NCBI Taxonomy" id="1908236"/>
    <lineage>
        <taxon>Bacteria</taxon>
        <taxon>Pseudomonadati</taxon>
        <taxon>Bacteroidota</taxon>
        <taxon>Cytophagia</taxon>
        <taxon>Cytophagales</taxon>
        <taxon>Hymenobacteraceae</taxon>
        <taxon>Hymenobacter</taxon>
    </lineage>
</organism>
<protein>
    <recommendedName>
        <fullName evidence="4">oxoglutarate dehydrogenase (succinyl-transferring)</fullName>
        <ecNumber evidence="4">1.2.4.2</ecNumber>
    </recommendedName>
</protein>
<dbReference type="InterPro" id="IPR005475">
    <property type="entry name" value="Transketolase-like_Pyr-bd"/>
</dbReference>
<keyword evidence="9" id="KW-1185">Reference proteome</keyword>
<dbReference type="PANTHER" id="PTHR23152">
    <property type="entry name" value="2-OXOGLUTARATE DEHYDROGENASE"/>
    <property type="match status" value="1"/>
</dbReference>
<comment type="similarity">
    <text evidence="3">Belongs to the alpha-ketoglutarate dehydrogenase family.</text>
</comment>
<evidence type="ECO:0000313" key="8">
    <source>
        <dbReference type="EMBL" id="OGX82943.1"/>
    </source>
</evidence>
<dbReference type="PANTHER" id="PTHR23152:SF4">
    <property type="entry name" value="2-OXOADIPATE DEHYDROGENASE COMPLEX COMPONENT E1"/>
    <property type="match status" value="1"/>
</dbReference>
<dbReference type="InterPro" id="IPR001017">
    <property type="entry name" value="DH_E1"/>
</dbReference>
<dbReference type="GO" id="GO:0030976">
    <property type="term" value="F:thiamine pyrophosphate binding"/>
    <property type="evidence" value="ECO:0007669"/>
    <property type="project" value="InterPro"/>
</dbReference>
<dbReference type="Pfam" id="PF00676">
    <property type="entry name" value="E1_dh"/>
    <property type="match status" value="1"/>
</dbReference>
<dbReference type="GO" id="GO:0006099">
    <property type="term" value="P:tricarboxylic acid cycle"/>
    <property type="evidence" value="ECO:0007669"/>
    <property type="project" value="TreeGrafter"/>
</dbReference>
<dbReference type="InterPro" id="IPR011603">
    <property type="entry name" value="2oxoglutarate_DH_E1"/>
</dbReference>
<dbReference type="AlphaFoldDB" id="A0A1G1SWG5"/>
<dbReference type="Gene3D" id="3.40.50.12470">
    <property type="match status" value="1"/>
</dbReference>
<evidence type="ECO:0000256" key="4">
    <source>
        <dbReference type="ARBA" id="ARBA00012280"/>
    </source>
</evidence>
<dbReference type="Gene3D" id="1.10.287.1150">
    <property type="entry name" value="TPP helical domain"/>
    <property type="match status" value="1"/>
</dbReference>
<dbReference type="PIRSF" id="PIRSF000157">
    <property type="entry name" value="Oxoglu_dh_E1"/>
    <property type="match status" value="1"/>
</dbReference>
<accession>A0A1G1SWG5</accession>
<dbReference type="InterPro" id="IPR031717">
    <property type="entry name" value="ODO-1/KGD_C"/>
</dbReference>